<name>A0ABY4YIH6_9MICO</name>
<dbReference type="InterPro" id="IPR012349">
    <property type="entry name" value="Split_barrel_FMN-bd"/>
</dbReference>
<dbReference type="EMBL" id="CP099490">
    <property type="protein sequence ID" value="USQ76484.1"/>
    <property type="molecule type" value="Genomic_DNA"/>
</dbReference>
<evidence type="ECO:0000313" key="2">
    <source>
        <dbReference type="Proteomes" id="UP001056535"/>
    </source>
</evidence>
<gene>
    <name evidence="1" type="ORF">NF557_00680</name>
</gene>
<dbReference type="Gene3D" id="2.30.110.10">
    <property type="entry name" value="Electron Transport, Fmn-binding Protein, Chain A"/>
    <property type="match status" value="1"/>
</dbReference>
<dbReference type="Pfam" id="PF12900">
    <property type="entry name" value="Pyridox_ox_2"/>
    <property type="match status" value="1"/>
</dbReference>
<proteinExistence type="predicted"/>
<dbReference type="Proteomes" id="UP001056535">
    <property type="component" value="Chromosome"/>
</dbReference>
<protein>
    <submittedName>
        <fullName evidence="1">Pyridoxamine 5'-phosphate oxidase family protein</fullName>
    </submittedName>
</protein>
<dbReference type="RefSeq" id="WP_252621188.1">
    <property type="nucleotide sequence ID" value="NZ_CP099490.1"/>
</dbReference>
<organism evidence="1 2">
    <name type="scientific">Ornithinimicrobium cryptoxanthini</name>
    <dbReference type="NCBI Taxonomy" id="2934161"/>
    <lineage>
        <taxon>Bacteria</taxon>
        <taxon>Bacillati</taxon>
        <taxon>Actinomycetota</taxon>
        <taxon>Actinomycetes</taxon>
        <taxon>Micrococcales</taxon>
        <taxon>Ornithinimicrobiaceae</taxon>
        <taxon>Ornithinimicrobium</taxon>
    </lineage>
</organism>
<keyword evidence="2" id="KW-1185">Reference proteome</keyword>
<evidence type="ECO:0000313" key="1">
    <source>
        <dbReference type="EMBL" id="USQ76484.1"/>
    </source>
</evidence>
<dbReference type="InterPro" id="IPR024747">
    <property type="entry name" value="Pyridox_Oxase-rel"/>
</dbReference>
<accession>A0ABY4YIH6</accession>
<dbReference type="SUPFAM" id="SSF50475">
    <property type="entry name" value="FMN-binding split barrel"/>
    <property type="match status" value="1"/>
</dbReference>
<reference evidence="1" key="1">
    <citation type="submission" date="2022-06" db="EMBL/GenBank/DDBJ databases">
        <title>Ornithinimicrobium JY.X270.</title>
        <authorList>
            <person name="Huang Y."/>
        </authorList>
    </citation>
    <scope>NUCLEOTIDE SEQUENCE</scope>
    <source>
        <strain evidence="1">JY.X270</strain>
    </source>
</reference>
<sequence>MNMWDDDTWLDERASWERLAGERLGRLAFHLVDEVHIVPINYCAQEPRLVFRTAEGSKLLGVAMNSDVAFEIDGIEDDAQRAWSVVARGRARILEGDEARAAKGLGLRSWLGAKDKHQFVAIDVESVTGREYDLVEPQKQESV</sequence>